<proteinExistence type="predicted"/>
<evidence type="ECO:0008006" key="5">
    <source>
        <dbReference type="Google" id="ProtNLM"/>
    </source>
</evidence>
<reference evidence="3 4" key="1">
    <citation type="submission" date="2021-01" db="EMBL/GenBank/DDBJ databases">
        <title>WGS of actinomycetes isolated from Thailand.</title>
        <authorList>
            <person name="Thawai C."/>
        </authorList>
    </citation>
    <scope>NUCLEOTIDE SEQUENCE [LARGE SCALE GENOMIC DNA]</scope>
    <source>
        <strain evidence="3 4">CA1R205</strain>
    </source>
</reference>
<feature type="signal peptide" evidence="2">
    <location>
        <begin position="1"/>
        <end position="21"/>
    </location>
</feature>
<evidence type="ECO:0000313" key="4">
    <source>
        <dbReference type="Proteomes" id="UP000634229"/>
    </source>
</evidence>
<dbReference type="RefSeq" id="WP_201877484.1">
    <property type="nucleotide sequence ID" value="NZ_JAERRF010000016.1"/>
</dbReference>
<gene>
    <name evidence="3" type="ORF">JK363_25095</name>
</gene>
<evidence type="ECO:0000313" key="3">
    <source>
        <dbReference type="EMBL" id="MBL1099888.1"/>
    </source>
</evidence>
<keyword evidence="2" id="KW-0732">Signal</keyword>
<keyword evidence="4" id="KW-1185">Reference proteome</keyword>
<feature type="compositionally biased region" description="Low complexity" evidence="1">
    <location>
        <begin position="36"/>
        <end position="49"/>
    </location>
</feature>
<protein>
    <recommendedName>
        <fullName evidence="5">Metalloprotease</fullName>
    </recommendedName>
</protein>
<dbReference type="InterPro" id="IPR007343">
    <property type="entry name" value="Uncharacterised_pept_Zn_put"/>
</dbReference>
<comment type="caution">
    <text evidence="3">The sequence shown here is derived from an EMBL/GenBank/DDBJ whole genome shotgun (WGS) entry which is preliminary data.</text>
</comment>
<dbReference type="Pfam" id="PF04228">
    <property type="entry name" value="Zn_peptidase"/>
    <property type="match status" value="1"/>
</dbReference>
<dbReference type="SUPFAM" id="SSF55486">
    <property type="entry name" value="Metalloproteases ('zincins'), catalytic domain"/>
    <property type="match status" value="1"/>
</dbReference>
<accession>A0ABS1NII7</accession>
<sequence length="275" mass="27870">MAAPWYLRLSAALLTTLTLLTATGCGGGDSPPPRPSGSSPAPTTTTPAGTPGGTSGGTPATTPAGTPPATSPGPVGESSASGGGGGSETVEGDIDAAVSVTTTYWSSHWSEFFTGTYNAPRVQGAYDGAASDAPACGSEPLPDDNAVYCPAGDFIAWDMDLMRGGHQRGDAWVYLVIAHEWGHAVQNRLDAGLVDLARELQADCLAGAVLFGAARDNTLTFEEGDTEELSDALTVLADQTPWTNTSDHGDAAQRVSAFNQGAQSGVKGCLPNAGQ</sequence>
<dbReference type="EMBL" id="JAERRF010000016">
    <property type="protein sequence ID" value="MBL1099888.1"/>
    <property type="molecule type" value="Genomic_DNA"/>
</dbReference>
<evidence type="ECO:0000256" key="1">
    <source>
        <dbReference type="SAM" id="MobiDB-lite"/>
    </source>
</evidence>
<organism evidence="3 4">
    <name type="scientific">Streptomyces coffeae</name>
    <dbReference type="NCBI Taxonomy" id="621382"/>
    <lineage>
        <taxon>Bacteria</taxon>
        <taxon>Bacillati</taxon>
        <taxon>Actinomycetota</taxon>
        <taxon>Actinomycetes</taxon>
        <taxon>Kitasatosporales</taxon>
        <taxon>Streptomycetaceae</taxon>
        <taxon>Streptomyces</taxon>
    </lineage>
</organism>
<evidence type="ECO:0000256" key="2">
    <source>
        <dbReference type="SAM" id="SignalP"/>
    </source>
</evidence>
<dbReference type="Proteomes" id="UP000634229">
    <property type="component" value="Unassembled WGS sequence"/>
</dbReference>
<name>A0ABS1NII7_9ACTN</name>
<feature type="region of interest" description="Disordered" evidence="1">
    <location>
        <begin position="24"/>
        <end position="91"/>
    </location>
</feature>
<feature type="chain" id="PRO_5047328825" description="Metalloprotease" evidence="2">
    <location>
        <begin position="22"/>
        <end position="275"/>
    </location>
</feature>